<keyword evidence="3 4" id="KW-0418">Kinase</keyword>
<keyword evidence="8" id="KW-1185">Reference proteome</keyword>
<dbReference type="InterPro" id="IPR018483">
    <property type="entry name" value="Carb_kinase_FGGY_CS"/>
</dbReference>
<dbReference type="HOGENOM" id="CLU_009281_2_3_5"/>
<proteinExistence type="inferred from homology"/>
<evidence type="ECO:0000256" key="1">
    <source>
        <dbReference type="ARBA" id="ARBA00009156"/>
    </source>
</evidence>
<gene>
    <name evidence="7" type="primary">glpK</name>
    <name evidence="7" type="ORF">SKP52_15285</name>
</gene>
<dbReference type="STRING" id="1515612.SKP52_15285"/>
<reference evidence="7 8" key="1">
    <citation type="journal article" date="2015" name="Int. J. Syst. Evol. Microbiol.">
        <title>Description of Sphingopyxis fribergensis sp. nov. - a soil bacterium with the ability to degrade styrene and phenylacetic acid.</title>
        <authorList>
            <person name="Oelschlagel M."/>
            <person name="Ruckert C."/>
            <person name="Kalinowski J."/>
            <person name="Schmidt G."/>
            <person name="Schlomann M."/>
            <person name="Tischler D."/>
        </authorList>
    </citation>
    <scope>NUCLEOTIDE SEQUENCE [LARGE SCALE GENOMIC DNA]</scope>
    <source>
        <strain evidence="7 8">Kp5.2</strain>
    </source>
</reference>
<dbReference type="SUPFAM" id="SSF53067">
    <property type="entry name" value="Actin-like ATPase domain"/>
    <property type="match status" value="2"/>
</dbReference>
<dbReference type="InterPro" id="IPR018485">
    <property type="entry name" value="FGGY_C"/>
</dbReference>
<dbReference type="GO" id="GO:0005829">
    <property type="term" value="C:cytosol"/>
    <property type="evidence" value="ECO:0007669"/>
    <property type="project" value="TreeGrafter"/>
</dbReference>
<dbReference type="PANTHER" id="PTHR10196">
    <property type="entry name" value="SUGAR KINASE"/>
    <property type="match status" value="1"/>
</dbReference>
<dbReference type="PANTHER" id="PTHR10196:SF78">
    <property type="entry name" value="GLYCEROL KINASE"/>
    <property type="match status" value="1"/>
</dbReference>
<dbReference type="Proteomes" id="UP000030907">
    <property type="component" value="Chromosome"/>
</dbReference>
<sequence length="495" mass="51691">MRGNALAEKIIVIDEGTTSTRTMLFGADGIPLGSAQREIRQHYPGPGLVEHDAAEIWEATLACTREMITQAGGADHVAAIGITNQRETVVFWDRTTGEPLAPAIVWQDRRSAADCAALKEAGHERAVQAKSGLLLDPYFSGSKIGWALKNWPQLHEANDRLAVGTVESYLVFRLTGGVHVSDASNASRTQLMDINGAGGWDADLCALLGVPTPLLPEITGCTTRVGTTDPALFGGAIPICGMAGDQQAATIGQACLSPGQTKATFGTGAFILSASGTVRPVSNHRLLATVLVQEGDVRSYALEGSVFVAGSLIKWLRDGLGLLANAGESEGLARSVADNGGVYLVPALTGLGAPHWRPDALAAISGLSFATTKAHVARAALEAQAYQAQDLKSAFAADGVDWAELRIDGGMAANDWMVQDLADVLNLTVERPDFVESTALGAAMLAATGAGLYPDLASAAASMRGTATRFTPALEPEKRKTRLAGWQSALAKVLG</sequence>
<dbReference type="NCBIfam" id="NF000756">
    <property type="entry name" value="PRK00047.1"/>
    <property type="match status" value="1"/>
</dbReference>
<dbReference type="InterPro" id="IPR018484">
    <property type="entry name" value="FGGY_N"/>
</dbReference>
<dbReference type="InterPro" id="IPR000577">
    <property type="entry name" value="Carb_kinase_FGGY"/>
</dbReference>
<dbReference type="CDD" id="cd07786">
    <property type="entry name" value="FGGY_EcGK_like"/>
    <property type="match status" value="1"/>
</dbReference>
<dbReference type="Gene3D" id="3.30.420.40">
    <property type="match status" value="2"/>
</dbReference>
<evidence type="ECO:0000259" key="6">
    <source>
        <dbReference type="Pfam" id="PF02782"/>
    </source>
</evidence>
<dbReference type="Pfam" id="PF02782">
    <property type="entry name" value="FGGY_C"/>
    <property type="match status" value="1"/>
</dbReference>
<evidence type="ECO:0000256" key="4">
    <source>
        <dbReference type="RuleBase" id="RU003733"/>
    </source>
</evidence>
<evidence type="ECO:0000313" key="7">
    <source>
        <dbReference type="EMBL" id="AJA09936.1"/>
    </source>
</evidence>
<accession>A0A0A7PIH3</accession>
<protein>
    <submittedName>
        <fullName evidence="7">Glycerol kinase</fullName>
        <ecNumber evidence="7">2.7.1.30</ecNumber>
    </submittedName>
</protein>
<dbReference type="GO" id="GO:0019563">
    <property type="term" value="P:glycerol catabolic process"/>
    <property type="evidence" value="ECO:0007669"/>
    <property type="project" value="TreeGrafter"/>
</dbReference>
<dbReference type="KEGG" id="sphk:SKP52_15285"/>
<dbReference type="EMBL" id="CP009122">
    <property type="protein sequence ID" value="AJA09936.1"/>
    <property type="molecule type" value="Genomic_DNA"/>
</dbReference>
<feature type="domain" description="Carbohydrate kinase FGGY C-terminal" evidence="6">
    <location>
        <begin position="263"/>
        <end position="448"/>
    </location>
</feature>
<evidence type="ECO:0000259" key="5">
    <source>
        <dbReference type="Pfam" id="PF00370"/>
    </source>
</evidence>
<evidence type="ECO:0000256" key="2">
    <source>
        <dbReference type="ARBA" id="ARBA00022679"/>
    </source>
</evidence>
<evidence type="ECO:0000256" key="3">
    <source>
        <dbReference type="ARBA" id="ARBA00022777"/>
    </source>
</evidence>
<dbReference type="Pfam" id="PF00370">
    <property type="entry name" value="FGGY_N"/>
    <property type="match status" value="1"/>
</dbReference>
<dbReference type="PROSITE" id="PS00445">
    <property type="entry name" value="FGGY_KINASES_2"/>
    <property type="match status" value="1"/>
</dbReference>
<dbReference type="GO" id="GO:0004370">
    <property type="term" value="F:glycerol kinase activity"/>
    <property type="evidence" value="ECO:0007669"/>
    <property type="project" value="UniProtKB-EC"/>
</dbReference>
<dbReference type="EC" id="2.7.1.30" evidence="7"/>
<dbReference type="PIRSF" id="PIRSF000538">
    <property type="entry name" value="GlpK"/>
    <property type="match status" value="1"/>
</dbReference>
<dbReference type="AlphaFoldDB" id="A0A0A7PIH3"/>
<comment type="similarity">
    <text evidence="1 4">Belongs to the FGGY kinase family.</text>
</comment>
<dbReference type="InterPro" id="IPR043129">
    <property type="entry name" value="ATPase_NBD"/>
</dbReference>
<name>A0A0A7PIH3_9SPHN</name>
<evidence type="ECO:0000313" key="8">
    <source>
        <dbReference type="Proteomes" id="UP000030907"/>
    </source>
</evidence>
<feature type="domain" description="Carbohydrate kinase FGGY N-terminal" evidence="5">
    <location>
        <begin position="10"/>
        <end position="252"/>
    </location>
</feature>
<keyword evidence="2 4" id="KW-0808">Transferase</keyword>
<organism evidence="7 8">
    <name type="scientific">Sphingopyxis fribergensis</name>
    <dbReference type="NCBI Taxonomy" id="1515612"/>
    <lineage>
        <taxon>Bacteria</taxon>
        <taxon>Pseudomonadati</taxon>
        <taxon>Pseudomonadota</taxon>
        <taxon>Alphaproteobacteria</taxon>
        <taxon>Sphingomonadales</taxon>
        <taxon>Sphingomonadaceae</taxon>
        <taxon>Sphingopyxis</taxon>
    </lineage>
</organism>